<evidence type="ECO:0000256" key="7">
    <source>
        <dbReference type="SAM" id="MobiDB-lite"/>
    </source>
</evidence>
<gene>
    <name evidence="9" type="primary">UBP2</name>
    <name evidence="9" type="ORF">PMZ80_007012</name>
</gene>
<reference evidence="9 10" key="1">
    <citation type="journal article" date="2023" name="Res Sq">
        <title>Genomic and morphological characterization of Knufia obscura isolated from the Mars 2020 spacecraft assembly facility.</title>
        <authorList>
            <person name="Chander A.M."/>
            <person name="Teixeira M.M."/>
            <person name="Singh N.K."/>
            <person name="Williams M.P."/>
            <person name="Parker C.W."/>
            <person name="Leo P."/>
            <person name="Stajich J.E."/>
            <person name="Torok T."/>
            <person name="Tighe S."/>
            <person name="Mason C.E."/>
            <person name="Venkateswaran K."/>
        </authorList>
    </citation>
    <scope>NUCLEOTIDE SEQUENCE [LARGE SCALE GENOMIC DNA]</scope>
    <source>
        <strain evidence="9 10">CCFEE 5817</strain>
    </source>
</reference>
<comment type="caution">
    <text evidence="9">The sequence shown here is derived from an EMBL/GenBank/DDBJ whole genome shotgun (WGS) entry which is preliminary data.</text>
</comment>
<evidence type="ECO:0000313" key="9">
    <source>
        <dbReference type="EMBL" id="KAK5940595.1"/>
    </source>
</evidence>
<keyword evidence="3 9" id="KW-0645">Protease</keyword>
<feature type="domain" description="USP" evidence="8">
    <location>
        <begin position="640"/>
        <end position="1267"/>
    </location>
</feature>
<organism evidence="9 10">
    <name type="scientific">Knufia obscura</name>
    <dbReference type="NCBI Taxonomy" id="1635080"/>
    <lineage>
        <taxon>Eukaryota</taxon>
        <taxon>Fungi</taxon>
        <taxon>Dikarya</taxon>
        <taxon>Ascomycota</taxon>
        <taxon>Pezizomycotina</taxon>
        <taxon>Eurotiomycetes</taxon>
        <taxon>Chaetothyriomycetidae</taxon>
        <taxon>Chaetothyriales</taxon>
        <taxon>Trichomeriaceae</taxon>
        <taxon>Knufia</taxon>
    </lineage>
</organism>
<comment type="catalytic activity">
    <reaction evidence="1">
        <text>Thiol-dependent hydrolysis of ester, thioester, amide, peptide and isopeptide bonds formed by the C-terminal Gly of ubiquitin (a 76-residue protein attached to proteins as an intracellular targeting signal).</text>
        <dbReference type="EC" id="3.4.19.12"/>
    </reaction>
</comment>
<dbReference type="RefSeq" id="XP_064728685.1">
    <property type="nucleotide sequence ID" value="XM_064875420.1"/>
</dbReference>
<dbReference type="PANTHER" id="PTHR43982">
    <property type="entry name" value="UBIQUITIN CARBOXYL-TERMINAL HYDROLASE"/>
    <property type="match status" value="1"/>
</dbReference>
<dbReference type="PROSITE" id="PS00972">
    <property type="entry name" value="USP_1"/>
    <property type="match status" value="1"/>
</dbReference>
<feature type="compositionally biased region" description="Polar residues" evidence="7">
    <location>
        <begin position="744"/>
        <end position="753"/>
    </location>
</feature>
<dbReference type="InterPro" id="IPR028889">
    <property type="entry name" value="USP"/>
</dbReference>
<feature type="region of interest" description="Disordered" evidence="7">
    <location>
        <begin position="1379"/>
        <end position="1400"/>
    </location>
</feature>
<evidence type="ECO:0000256" key="5">
    <source>
        <dbReference type="ARBA" id="ARBA00022801"/>
    </source>
</evidence>
<dbReference type="InterPro" id="IPR038765">
    <property type="entry name" value="Papain-like_cys_pep_sf"/>
</dbReference>
<dbReference type="InterPro" id="IPR025305">
    <property type="entry name" value="UCH_repeat_domain"/>
</dbReference>
<keyword evidence="4" id="KW-0833">Ubl conjugation pathway</keyword>
<evidence type="ECO:0000256" key="3">
    <source>
        <dbReference type="ARBA" id="ARBA00022670"/>
    </source>
</evidence>
<feature type="compositionally biased region" description="Basic and acidic residues" evidence="7">
    <location>
        <begin position="900"/>
        <end position="912"/>
    </location>
</feature>
<dbReference type="SUPFAM" id="SSF54001">
    <property type="entry name" value="Cysteine proteinases"/>
    <property type="match status" value="1"/>
</dbReference>
<evidence type="ECO:0000256" key="2">
    <source>
        <dbReference type="ARBA" id="ARBA00012759"/>
    </source>
</evidence>
<dbReference type="PANTHER" id="PTHR43982:SF6">
    <property type="entry name" value="UBIQUITIN CARBOXYL-TERMINAL HYDROLASE 2-RELATED"/>
    <property type="match status" value="1"/>
</dbReference>
<dbReference type="GO" id="GO:0006508">
    <property type="term" value="P:proteolysis"/>
    <property type="evidence" value="ECO:0007669"/>
    <property type="project" value="UniProtKB-KW"/>
</dbReference>
<evidence type="ECO:0000256" key="1">
    <source>
        <dbReference type="ARBA" id="ARBA00000707"/>
    </source>
</evidence>
<dbReference type="Pfam" id="PF00443">
    <property type="entry name" value="UCH"/>
    <property type="match status" value="2"/>
</dbReference>
<dbReference type="InterPro" id="IPR001394">
    <property type="entry name" value="Peptidase_C19_UCH"/>
</dbReference>
<dbReference type="InterPro" id="IPR018200">
    <property type="entry name" value="USP_CS"/>
</dbReference>
<dbReference type="EMBL" id="JAVHJV010000008">
    <property type="protein sequence ID" value="KAK5940595.1"/>
    <property type="molecule type" value="Genomic_DNA"/>
</dbReference>
<dbReference type="PROSITE" id="PS50235">
    <property type="entry name" value="USP_3"/>
    <property type="match status" value="1"/>
</dbReference>
<evidence type="ECO:0000313" key="10">
    <source>
        <dbReference type="Proteomes" id="UP001334248"/>
    </source>
</evidence>
<accession>A0ABR0RJW9</accession>
<feature type="compositionally biased region" description="Polar residues" evidence="7">
    <location>
        <begin position="840"/>
        <end position="855"/>
    </location>
</feature>
<evidence type="ECO:0000256" key="4">
    <source>
        <dbReference type="ARBA" id="ARBA00022786"/>
    </source>
</evidence>
<dbReference type="Gene3D" id="3.90.70.10">
    <property type="entry name" value="Cysteine proteinases"/>
    <property type="match status" value="2"/>
</dbReference>
<feature type="region of interest" description="Disordered" evidence="7">
    <location>
        <begin position="836"/>
        <end position="930"/>
    </location>
</feature>
<keyword evidence="10" id="KW-1185">Reference proteome</keyword>
<sequence length="1400" mass="157672">MAGPEVNIRSFDAPLSGPGRSAPTLLEDLILFDPLQTVQPGYHLLEDGARSFAQAQSVGQLLPPGSCFHDFCLKKRQSSPPAIDERQTPESVWHVSAICQKCRVHLRLEVDYRVVWRDRPCPTYENPLHHLVRSTWRQDAAYRDLSREGRHNLDELHVYECSSVDCSAIVTVHLTPPVFAPEALHMLLDKQLLAKRTDAAFEQKKGHTEGMKRPLPIDVLVDLRAYLQNAWKREERAQISIDNKRFAVRFGPEGKACSDVLEMLGFELKPGESWSVPQPNIHESLPLRQPHNIFLDNVEIELDALIANRPQEERQAAQDTTKLESALIELTRVLSCQNYDRDPSSRTTKKSLLQRSRAFTILGIPEDASDDLIVWAYQRQMALENDAMQTAKLMTALEDVQKQRQSEKLSEQVAIEWSQGRYGEQAISDAFRSFGISPDADLSDEVILGNFEARLSDAPAQEQQMRESLARIGDYRKSQKLVDYARNQISTYEDALSYLGAGLLTDDSFLYSLYTSKIDENAAYQDMAQKAMKLIADHRDSEQLKAFVAAGFQGDIAESKMDLGDAYKMFNVEDRTMDDETLFMVYEMALGDDAAGQPKYRKAIETIAEEKNSVFLKDKLQMPGGGQQQPQTTKSLTEPIGLDNIGNTCYLNSLLQLLFTIGALREIVLDFEQYKQQLGQEHMKNKRVGQRLISEREVKSAQNFVAQLAELFHQMIVSPDRAIRPAQELARLTLETEGIKQARRNSTLQSQRRPTLGTIDSRPIIGPLPQPTIDQDTVQPLQSPELREPPNLESDKHLGGQPIARRELEPIAPADDEQHENTSSETALVLQDEPGVEDTATGNVTQSQHGSVLSSENHKELSQQKPATLVSNEPVKEAASEEATEAQEISRSRTPSPDPLKQEQSIEAKEEDVPTVYKPPEGKPPPVPPRPLATATLESYARQQDVTEVLAHAIFQLSCATRPTGFDRSGEQQDEFHDIFYGEEQKHVLHGTASPQAPVQFLIETLPINNEPKDLYAALDNYFDLEEVGTSEVYVTITKLPPILCVGFGRAIQDASRNMLKINHHVDLPETIFMDRYIDAPENSALVNRRKQTWSYKKELRKLQARIDQLEPKGKSPVNEVLNTALAALQHLSDLGATENLDGLTTEADTITKMSDLSHAVSEERKDLHNRIRLLNQQINDSFTDAAFRKHEYKLHAAFFHRGTVGSGHYWIYIFDHVNEIWRKYNDDHVTHVTDLREIFGNPQDDRNNPNAGYNPANPYFMLYVRSDCISPEAGIVETVKRDPVVPPTPVIQSNENNTTNAQTFTGDSEEMSLRPLGTDTPHNEASADSSHHEFSGQQSQMSYLPPDGPPPGQKSVDQSWQDEDEDVRLAIERSLRAEGAKKVGEWDDSENMEVHPNQW</sequence>
<feature type="compositionally biased region" description="Polar residues" evidence="7">
    <location>
        <begin position="1291"/>
        <end position="1307"/>
    </location>
</feature>
<keyword evidence="5 9" id="KW-0378">Hydrolase</keyword>
<feature type="region of interest" description="Disordered" evidence="7">
    <location>
        <begin position="1286"/>
        <end position="1367"/>
    </location>
</feature>
<dbReference type="EC" id="3.4.19.12" evidence="2"/>
<keyword evidence="6" id="KW-0788">Thiol protease</keyword>
<proteinExistence type="predicted"/>
<dbReference type="InterPro" id="IPR044635">
    <property type="entry name" value="UBP14-like"/>
</dbReference>
<feature type="region of interest" description="Disordered" evidence="7">
    <location>
        <begin position="741"/>
        <end position="776"/>
    </location>
</feature>
<protein>
    <recommendedName>
        <fullName evidence="2">ubiquitinyl hydrolase 1</fullName>
        <ecNumber evidence="2">3.4.19.12</ecNumber>
    </recommendedName>
</protein>
<dbReference type="Pfam" id="PF13446">
    <property type="entry name" value="RPT"/>
    <property type="match status" value="4"/>
</dbReference>
<evidence type="ECO:0000256" key="6">
    <source>
        <dbReference type="ARBA" id="ARBA00022807"/>
    </source>
</evidence>
<dbReference type="GeneID" id="90000461"/>
<dbReference type="GO" id="GO:0004843">
    <property type="term" value="F:cysteine-type deubiquitinase activity"/>
    <property type="evidence" value="ECO:0007669"/>
    <property type="project" value="UniProtKB-EC"/>
</dbReference>
<name>A0ABR0RJW9_9EURO</name>
<dbReference type="Proteomes" id="UP001334248">
    <property type="component" value="Unassembled WGS sequence"/>
</dbReference>
<evidence type="ECO:0000259" key="8">
    <source>
        <dbReference type="PROSITE" id="PS50235"/>
    </source>
</evidence>